<protein>
    <recommendedName>
        <fullName evidence="1">UDP-glucose/GDP-mannose dehydrogenase N-terminal domain-containing protein</fullName>
    </recommendedName>
</protein>
<dbReference type="Proteomes" id="UP000002762">
    <property type="component" value="Unassembled WGS sequence"/>
</dbReference>
<dbReference type="InterPro" id="IPR001732">
    <property type="entry name" value="UDP-Glc/GDP-Man_DH_N"/>
</dbReference>
<name>J4VTZ1_BEAB2</name>
<proteinExistence type="predicted"/>
<evidence type="ECO:0000259" key="1">
    <source>
        <dbReference type="Pfam" id="PF03721"/>
    </source>
</evidence>
<dbReference type="PANTHER" id="PTHR43491:SF1">
    <property type="entry name" value="UDP-N-ACETYL-D-MANNOSAMINE DEHYDROGENASE"/>
    <property type="match status" value="1"/>
</dbReference>
<reference evidence="2 3" key="1">
    <citation type="journal article" date="2012" name="Sci. Rep.">
        <title>Genomic perspectives on the evolution of fungal entomopathogenicity in Beauveria bassiana.</title>
        <authorList>
            <person name="Xiao G."/>
            <person name="Ying S.H."/>
            <person name="Zheng P."/>
            <person name="Wang Z.L."/>
            <person name="Zhang S."/>
            <person name="Xie X.Q."/>
            <person name="Shang Y."/>
            <person name="St Leger R.J."/>
            <person name="Zhao G.P."/>
            <person name="Wang C."/>
            <person name="Feng M.G."/>
        </authorList>
    </citation>
    <scope>NUCLEOTIDE SEQUENCE [LARGE SCALE GENOMIC DNA]</scope>
    <source>
        <strain evidence="2 3">ARSEF 2860</strain>
    </source>
</reference>
<dbReference type="GO" id="GO:0000271">
    <property type="term" value="P:polysaccharide biosynthetic process"/>
    <property type="evidence" value="ECO:0007669"/>
    <property type="project" value="InterPro"/>
</dbReference>
<dbReference type="InterPro" id="IPR036291">
    <property type="entry name" value="NAD(P)-bd_dom_sf"/>
</dbReference>
<dbReference type="GO" id="GO:0051287">
    <property type="term" value="F:NAD binding"/>
    <property type="evidence" value="ECO:0007669"/>
    <property type="project" value="InterPro"/>
</dbReference>
<feature type="domain" description="UDP-glucose/GDP-mannose dehydrogenase N-terminal" evidence="1">
    <location>
        <begin position="112"/>
        <end position="236"/>
    </location>
</feature>
<dbReference type="InParanoid" id="J4VTZ1"/>
<evidence type="ECO:0000313" key="2">
    <source>
        <dbReference type="EMBL" id="EJP62005.1"/>
    </source>
</evidence>
<sequence>MQASSRGFMLRPRTPSPGDSVTFLTVISVSSSLHRSFLFADSAAFLETALARVMAEDANASNVPFIDCILIPDEECGRLDDWVSGLISYSQDPTTTVTQQSSSVEKGTTPLGIWGGGLIGLSTAAHFTRKGVSPIIIDINGNQVSRINKAQFPPNFESWIGFSIEPYIKTGLIRATTDVSQLSLESVKTHFVAVPTERNGEPDLGAIEVVLPQIRELTPDLYIIESTFVHGQTEPLARKQGGHPFNSINFVSRLSCVDGLLSMSPMDLNHLEPKLS</sequence>
<gene>
    <name evidence="2" type="ORF">BBA_09053</name>
</gene>
<dbReference type="Gene3D" id="3.40.50.720">
    <property type="entry name" value="NAD(P)-binding Rossmann-like Domain"/>
    <property type="match status" value="1"/>
</dbReference>
<dbReference type="GeneID" id="19892065"/>
<dbReference type="GO" id="GO:0016628">
    <property type="term" value="F:oxidoreductase activity, acting on the CH-CH group of donors, NAD or NADP as acceptor"/>
    <property type="evidence" value="ECO:0007669"/>
    <property type="project" value="InterPro"/>
</dbReference>
<dbReference type="PANTHER" id="PTHR43491">
    <property type="entry name" value="UDP-N-ACETYL-D-MANNOSAMINE DEHYDROGENASE"/>
    <property type="match status" value="1"/>
</dbReference>
<dbReference type="RefSeq" id="XP_008602372.1">
    <property type="nucleotide sequence ID" value="XM_008604150.1"/>
</dbReference>
<accession>J4VTZ1</accession>
<dbReference type="InterPro" id="IPR028359">
    <property type="entry name" value="UDP_ManNAc/GlcNAc_DH"/>
</dbReference>
<dbReference type="EMBL" id="JH725193">
    <property type="protein sequence ID" value="EJP62005.1"/>
    <property type="molecule type" value="Genomic_DNA"/>
</dbReference>
<organism evidence="2 3">
    <name type="scientific">Beauveria bassiana (strain ARSEF 2860)</name>
    <name type="common">White muscardine disease fungus</name>
    <name type="synonym">Tritirachium shiotae</name>
    <dbReference type="NCBI Taxonomy" id="655819"/>
    <lineage>
        <taxon>Eukaryota</taxon>
        <taxon>Fungi</taxon>
        <taxon>Dikarya</taxon>
        <taxon>Ascomycota</taxon>
        <taxon>Pezizomycotina</taxon>
        <taxon>Sordariomycetes</taxon>
        <taxon>Hypocreomycetidae</taxon>
        <taxon>Hypocreales</taxon>
        <taxon>Cordycipitaceae</taxon>
        <taxon>Beauveria</taxon>
    </lineage>
</organism>
<dbReference type="HOGENOM" id="CLU_1008285_0_0_1"/>
<dbReference type="SUPFAM" id="SSF51735">
    <property type="entry name" value="NAD(P)-binding Rossmann-fold domains"/>
    <property type="match status" value="1"/>
</dbReference>
<evidence type="ECO:0000313" key="3">
    <source>
        <dbReference type="Proteomes" id="UP000002762"/>
    </source>
</evidence>
<dbReference type="AlphaFoldDB" id="J4VTZ1"/>
<dbReference type="Pfam" id="PF03721">
    <property type="entry name" value="UDPG_MGDP_dh_N"/>
    <property type="match status" value="1"/>
</dbReference>
<dbReference type="GO" id="GO:0016616">
    <property type="term" value="F:oxidoreductase activity, acting on the CH-OH group of donors, NAD or NADP as acceptor"/>
    <property type="evidence" value="ECO:0007669"/>
    <property type="project" value="InterPro"/>
</dbReference>
<keyword evidence="3" id="KW-1185">Reference proteome</keyword>